<evidence type="ECO:0000256" key="4">
    <source>
        <dbReference type="ARBA" id="ARBA00022643"/>
    </source>
</evidence>
<dbReference type="InterPro" id="IPR019576">
    <property type="entry name" value="Pyridoxamine_oxidase_dimer_C"/>
</dbReference>
<dbReference type="Pfam" id="PF01243">
    <property type="entry name" value="PNPOx_N"/>
    <property type="match status" value="1"/>
</dbReference>
<evidence type="ECO:0000256" key="1">
    <source>
        <dbReference type="ARBA" id="ARBA00001917"/>
    </source>
</evidence>
<dbReference type="EC" id="1.4.3.5" evidence="9"/>
<keyword evidence="3" id="KW-0285">Flavoprotein</keyword>
<dbReference type="Pfam" id="PF10590">
    <property type="entry name" value="PNP_phzG_C"/>
    <property type="match status" value="1"/>
</dbReference>
<dbReference type="RefSeq" id="WP_193719249.1">
    <property type="nucleotide sequence ID" value="NZ_JACSPN010000006.1"/>
</dbReference>
<dbReference type="GO" id="GO:0004733">
    <property type="term" value="F:pyridoxamine phosphate oxidase activity"/>
    <property type="evidence" value="ECO:0007669"/>
    <property type="project" value="UniProtKB-EC"/>
</dbReference>
<dbReference type="InterPro" id="IPR011576">
    <property type="entry name" value="Pyridox_Oxase_N"/>
</dbReference>
<dbReference type="PANTHER" id="PTHR10851:SF0">
    <property type="entry name" value="PYRIDOXINE-5'-PHOSPHATE OXIDASE"/>
    <property type="match status" value="1"/>
</dbReference>
<sequence>MNGGPGNDEGAAPGDARTVGPTADAADGPSLRERLRALPTFGLGLPPLDPSEAPPEPVTLFLEWIGQAIDAGVPLPHAMTLSTAGSSGRVTARTVILKDVDASGWWFATGSTSPKGRDLAENPNAALTFLWPALGRQVRIVGPALPADTSTSAADFLARSDGSRAAALVGHQSETLTSRQEYWDTFAVTLAAVQEDPALLAPAWTAYTLAPTSVEFWQASDDRGQTRLRYRAAGHHWEKGLLWP</sequence>
<dbReference type="InterPro" id="IPR000659">
    <property type="entry name" value="Pyridox_Oxase"/>
</dbReference>
<proteinExistence type="inferred from homology"/>
<name>A0A9D5UBI7_9CELL</name>
<evidence type="ECO:0000256" key="6">
    <source>
        <dbReference type="SAM" id="MobiDB-lite"/>
    </source>
</evidence>
<evidence type="ECO:0000259" key="7">
    <source>
        <dbReference type="Pfam" id="PF01243"/>
    </source>
</evidence>
<organism evidence="9 10">
    <name type="scientific">Oerskovia douganii</name>
    <dbReference type="NCBI Taxonomy" id="2762210"/>
    <lineage>
        <taxon>Bacteria</taxon>
        <taxon>Bacillati</taxon>
        <taxon>Actinomycetota</taxon>
        <taxon>Actinomycetes</taxon>
        <taxon>Micrococcales</taxon>
        <taxon>Cellulomonadaceae</taxon>
        <taxon>Oerskovia</taxon>
    </lineage>
</organism>
<feature type="region of interest" description="Disordered" evidence="6">
    <location>
        <begin position="1"/>
        <end position="31"/>
    </location>
</feature>
<protein>
    <submittedName>
        <fullName evidence="9">Pyridoxal 5'-phosphate synthase</fullName>
        <ecNumber evidence="9">1.4.3.5</ecNumber>
    </submittedName>
</protein>
<evidence type="ECO:0000313" key="10">
    <source>
        <dbReference type="Proteomes" id="UP000822993"/>
    </source>
</evidence>
<evidence type="ECO:0000256" key="2">
    <source>
        <dbReference type="ARBA" id="ARBA00007301"/>
    </source>
</evidence>
<dbReference type="EMBL" id="JACSPN010000006">
    <property type="protein sequence ID" value="MBE7699951.1"/>
    <property type="molecule type" value="Genomic_DNA"/>
</dbReference>
<accession>A0A9D5UBI7</accession>
<keyword evidence="5 9" id="KW-0560">Oxidoreductase</keyword>
<dbReference type="InterPro" id="IPR012349">
    <property type="entry name" value="Split_barrel_FMN-bd"/>
</dbReference>
<dbReference type="GO" id="GO:0008615">
    <property type="term" value="P:pyridoxine biosynthetic process"/>
    <property type="evidence" value="ECO:0007669"/>
    <property type="project" value="InterPro"/>
</dbReference>
<dbReference type="GO" id="GO:0010181">
    <property type="term" value="F:FMN binding"/>
    <property type="evidence" value="ECO:0007669"/>
    <property type="project" value="InterPro"/>
</dbReference>
<dbReference type="Gene3D" id="2.30.110.10">
    <property type="entry name" value="Electron Transport, Fmn-binding Protein, Chain A"/>
    <property type="match status" value="1"/>
</dbReference>
<evidence type="ECO:0000259" key="8">
    <source>
        <dbReference type="Pfam" id="PF10590"/>
    </source>
</evidence>
<keyword evidence="10" id="KW-1185">Reference proteome</keyword>
<comment type="similarity">
    <text evidence="2">Belongs to the pyridoxamine 5'-phosphate oxidase family.</text>
</comment>
<evidence type="ECO:0000256" key="3">
    <source>
        <dbReference type="ARBA" id="ARBA00022630"/>
    </source>
</evidence>
<feature type="domain" description="Pyridoxamine 5'-phosphate oxidase N-terminal" evidence="7">
    <location>
        <begin position="67"/>
        <end position="186"/>
    </location>
</feature>
<dbReference type="NCBIfam" id="NF004231">
    <property type="entry name" value="PRK05679.1"/>
    <property type="match status" value="1"/>
</dbReference>
<dbReference type="Proteomes" id="UP000822993">
    <property type="component" value="Unassembled WGS sequence"/>
</dbReference>
<keyword evidence="4" id="KW-0288">FMN</keyword>
<comment type="caution">
    <text evidence="9">The sequence shown here is derived from an EMBL/GenBank/DDBJ whole genome shotgun (WGS) entry which is preliminary data.</text>
</comment>
<dbReference type="PANTHER" id="PTHR10851">
    <property type="entry name" value="PYRIDOXINE-5-PHOSPHATE OXIDASE"/>
    <property type="match status" value="1"/>
</dbReference>
<gene>
    <name evidence="9" type="ORF">H9623_06470</name>
</gene>
<comment type="cofactor">
    <cofactor evidence="1">
        <name>FMN</name>
        <dbReference type="ChEBI" id="CHEBI:58210"/>
    </cofactor>
</comment>
<feature type="domain" description="Pyridoxine 5'-phosphate oxidase dimerisation C-terminal" evidence="8">
    <location>
        <begin position="204"/>
        <end position="244"/>
    </location>
</feature>
<dbReference type="SUPFAM" id="SSF50475">
    <property type="entry name" value="FMN-binding split barrel"/>
    <property type="match status" value="1"/>
</dbReference>
<reference evidence="9 10" key="1">
    <citation type="submission" date="2020-08" db="EMBL/GenBank/DDBJ databases">
        <title>A Genomic Blueprint of the Chicken Gut Microbiome.</title>
        <authorList>
            <person name="Gilroy R."/>
            <person name="Ravi A."/>
            <person name="Getino M."/>
            <person name="Pursley I."/>
            <person name="Horton D.L."/>
            <person name="Alikhan N.-F."/>
            <person name="Baker D."/>
            <person name="Gharbi K."/>
            <person name="Hall N."/>
            <person name="Watson M."/>
            <person name="Adriaenssens E.M."/>
            <person name="Foster-Nyarko E."/>
            <person name="Jarju S."/>
            <person name="Secka A."/>
            <person name="Antonio M."/>
            <person name="Oren A."/>
            <person name="Chaudhuri R."/>
            <person name="La Ragione R.M."/>
            <person name="Hildebrand F."/>
            <person name="Pallen M.J."/>
        </authorList>
    </citation>
    <scope>NUCLEOTIDE SEQUENCE [LARGE SCALE GENOMIC DNA]</scope>
    <source>
        <strain evidence="9 10">Sa1BUA8</strain>
    </source>
</reference>
<dbReference type="AlphaFoldDB" id="A0A9D5UBI7"/>
<evidence type="ECO:0000313" key="9">
    <source>
        <dbReference type="EMBL" id="MBE7699951.1"/>
    </source>
</evidence>
<evidence type="ECO:0000256" key="5">
    <source>
        <dbReference type="ARBA" id="ARBA00023002"/>
    </source>
</evidence>